<dbReference type="OrthoDB" id="2853338at2759"/>
<gene>
    <name evidence="1" type="ORF">FISHEDRAFT_68652</name>
</gene>
<dbReference type="InterPro" id="IPR032675">
    <property type="entry name" value="LRR_dom_sf"/>
</dbReference>
<protein>
    <submittedName>
        <fullName evidence="1">Uncharacterized protein</fullName>
    </submittedName>
</protein>
<reference evidence="1 2" key="1">
    <citation type="journal article" date="2015" name="Fungal Genet. Biol.">
        <title>Evolution of novel wood decay mechanisms in Agaricales revealed by the genome sequences of Fistulina hepatica and Cylindrobasidium torrendii.</title>
        <authorList>
            <person name="Floudas D."/>
            <person name="Held B.W."/>
            <person name="Riley R."/>
            <person name="Nagy L.G."/>
            <person name="Koehler G."/>
            <person name="Ransdell A.S."/>
            <person name="Younus H."/>
            <person name="Chow J."/>
            <person name="Chiniquy J."/>
            <person name="Lipzen A."/>
            <person name="Tritt A."/>
            <person name="Sun H."/>
            <person name="Haridas S."/>
            <person name="LaButti K."/>
            <person name="Ohm R.A."/>
            <person name="Kues U."/>
            <person name="Blanchette R.A."/>
            <person name="Grigoriev I.V."/>
            <person name="Minto R.E."/>
            <person name="Hibbett D.S."/>
        </authorList>
    </citation>
    <scope>NUCLEOTIDE SEQUENCE [LARGE SCALE GENOMIC DNA]</scope>
    <source>
        <strain evidence="1 2">ATCC 64428</strain>
    </source>
</reference>
<sequence length="307" mass="34680">MTSPHPLKFYLHNEYHPDYSHFVDEIRVNYCAIVKELVKASSHWQTAGFHFSLKNASDLEDAPDFEAALAACLCHSSYPVLKELCLDFLPMSQFLSQERVPALRVLEIHDCQIELHAVQSILLQITDLDLRYPENDDVDFHAILSYAPALSQLTVYLYEFKLETYMSRIQSDARSPVLLSHLHRLHVDSSTFILDIITAPNLVHLHVQDDSLHSDNVVALRSNMVDAFMRRSRCNIESLHLDFDFRGSNWSSSITITENVRHPPGLTSGSPGSLALTRPTCRVVPGEPSLSLNFERQLGQPGIVSTS</sequence>
<dbReference type="Gene3D" id="3.80.10.10">
    <property type="entry name" value="Ribonuclease Inhibitor"/>
    <property type="match status" value="1"/>
</dbReference>
<dbReference type="SUPFAM" id="SSF52047">
    <property type="entry name" value="RNI-like"/>
    <property type="match status" value="1"/>
</dbReference>
<evidence type="ECO:0000313" key="2">
    <source>
        <dbReference type="Proteomes" id="UP000054144"/>
    </source>
</evidence>
<evidence type="ECO:0000313" key="1">
    <source>
        <dbReference type="EMBL" id="KIY53715.1"/>
    </source>
</evidence>
<dbReference type="AlphaFoldDB" id="A0A0D7APF3"/>
<dbReference type="EMBL" id="KN881591">
    <property type="protein sequence ID" value="KIY53715.1"/>
    <property type="molecule type" value="Genomic_DNA"/>
</dbReference>
<accession>A0A0D7APF3</accession>
<proteinExistence type="predicted"/>
<name>A0A0D7APF3_9AGAR</name>
<dbReference type="Proteomes" id="UP000054144">
    <property type="component" value="Unassembled WGS sequence"/>
</dbReference>
<organism evidence="1 2">
    <name type="scientific">Fistulina hepatica ATCC 64428</name>
    <dbReference type="NCBI Taxonomy" id="1128425"/>
    <lineage>
        <taxon>Eukaryota</taxon>
        <taxon>Fungi</taxon>
        <taxon>Dikarya</taxon>
        <taxon>Basidiomycota</taxon>
        <taxon>Agaricomycotina</taxon>
        <taxon>Agaricomycetes</taxon>
        <taxon>Agaricomycetidae</taxon>
        <taxon>Agaricales</taxon>
        <taxon>Fistulinaceae</taxon>
        <taxon>Fistulina</taxon>
    </lineage>
</organism>
<keyword evidence="2" id="KW-1185">Reference proteome</keyword>